<dbReference type="EMBL" id="JASCZI010090657">
    <property type="protein sequence ID" value="MED6144247.1"/>
    <property type="molecule type" value="Genomic_DNA"/>
</dbReference>
<organism evidence="1 2">
    <name type="scientific">Stylosanthes scabra</name>
    <dbReference type="NCBI Taxonomy" id="79078"/>
    <lineage>
        <taxon>Eukaryota</taxon>
        <taxon>Viridiplantae</taxon>
        <taxon>Streptophyta</taxon>
        <taxon>Embryophyta</taxon>
        <taxon>Tracheophyta</taxon>
        <taxon>Spermatophyta</taxon>
        <taxon>Magnoliopsida</taxon>
        <taxon>eudicotyledons</taxon>
        <taxon>Gunneridae</taxon>
        <taxon>Pentapetalae</taxon>
        <taxon>rosids</taxon>
        <taxon>fabids</taxon>
        <taxon>Fabales</taxon>
        <taxon>Fabaceae</taxon>
        <taxon>Papilionoideae</taxon>
        <taxon>50 kb inversion clade</taxon>
        <taxon>dalbergioids sensu lato</taxon>
        <taxon>Dalbergieae</taxon>
        <taxon>Pterocarpus clade</taxon>
        <taxon>Stylosanthes</taxon>
    </lineage>
</organism>
<reference evidence="1 2" key="1">
    <citation type="journal article" date="2023" name="Plants (Basel)">
        <title>Bridging the Gap: Combining Genomics and Transcriptomics Approaches to Understand Stylosanthes scabra, an Orphan Legume from the Brazilian Caatinga.</title>
        <authorList>
            <person name="Ferreira-Neto J.R.C."/>
            <person name="da Silva M.D."/>
            <person name="Binneck E."/>
            <person name="de Melo N.F."/>
            <person name="da Silva R.H."/>
            <person name="de Melo A.L.T.M."/>
            <person name="Pandolfi V."/>
            <person name="Bustamante F.O."/>
            <person name="Brasileiro-Vidal A.C."/>
            <person name="Benko-Iseppon A.M."/>
        </authorList>
    </citation>
    <scope>NUCLEOTIDE SEQUENCE [LARGE SCALE GENOMIC DNA]</scope>
    <source>
        <tissue evidence="1">Leaves</tissue>
    </source>
</reference>
<name>A0ABU6T690_9FABA</name>
<accession>A0ABU6T690</accession>
<evidence type="ECO:0000313" key="1">
    <source>
        <dbReference type="EMBL" id="MED6144247.1"/>
    </source>
</evidence>
<protein>
    <submittedName>
        <fullName evidence="1">Uncharacterized protein</fullName>
    </submittedName>
</protein>
<proteinExistence type="predicted"/>
<evidence type="ECO:0000313" key="2">
    <source>
        <dbReference type="Proteomes" id="UP001341840"/>
    </source>
</evidence>
<comment type="caution">
    <text evidence="1">The sequence shown here is derived from an EMBL/GenBank/DDBJ whole genome shotgun (WGS) entry which is preliminary data.</text>
</comment>
<dbReference type="Proteomes" id="UP001341840">
    <property type="component" value="Unassembled WGS sequence"/>
</dbReference>
<sequence>MRVVVPLEIQSFAALVNKCQVIEDCNRRMTGGEFRRGGFQGRGRGGMLAPRGQNFNSGEKCTRFMLFSAGVSGDNLEIDQIPVVQEFAEVFPEDIPEFPPQREV</sequence>
<keyword evidence="2" id="KW-1185">Reference proteome</keyword>
<gene>
    <name evidence="1" type="ORF">PIB30_013853</name>
</gene>